<feature type="domain" description="ABC3 transporter permease C-terminal" evidence="8">
    <location>
        <begin position="286"/>
        <end position="400"/>
    </location>
</feature>
<dbReference type="EMBL" id="CP002593">
    <property type="protein sequence ID" value="AEA27829.1"/>
    <property type="molecule type" value="Genomic_DNA"/>
</dbReference>
<dbReference type="KEGG" id="pdx:Psed_5702"/>
<dbReference type="PANTHER" id="PTHR30572:SF4">
    <property type="entry name" value="ABC TRANSPORTER PERMEASE YTRF"/>
    <property type="match status" value="1"/>
</dbReference>
<feature type="transmembrane region" description="Helical" evidence="7">
    <location>
        <begin position="508"/>
        <end position="528"/>
    </location>
</feature>
<feature type="transmembrane region" description="Helical" evidence="7">
    <location>
        <begin position="286"/>
        <end position="307"/>
    </location>
</feature>
<keyword evidence="4 7" id="KW-1133">Transmembrane helix</keyword>
<dbReference type="AlphaFoldDB" id="F4D0N0"/>
<evidence type="ECO:0000313" key="10">
    <source>
        <dbReference type="Proteomes" id="UP000007809"/>
    </source>
</evidence>
<dbReference type="GO" id="GO:0005886">
    <property type="term" value="C:plasma membrane"/>
    <property type="evidence" value="ECO:0007669"/>
    <property type="project" value="UniProtKB-SubCell"/>
</dbReference>
<keyword evidence="5 7" id="KW-0472">Membrane</keyword>
<feature type="domain" description="ABC3 transporter permease C-terminal" evidence="8">
    <location>
        <begin position="627"/>
        <end position="741"/>
    </location>
</feature>
<keyword evidence="10" id="KW-1185">Reference proteome</keyword>
<protein>
    <recommendedName>
        <fullName evidence="8">ABC3 transporter permease C-terminal domain-containing protein</fullName>
    </recommendedName>
</protein>
<keyword evidence="2" id="KW-1003">Cell membrane</keyword>
<organism evidence="9 10">
    <name type="scientific">Pseudonocardia dioxanivorans (strain ATCC 55486 / DSM 44775 / JCM 13855 / CB1190)</name>
    <dbReference type="NCBI Taxonomy" id="675635"/>
    <lineage>
        <taxon>Bacteria</taxon>
        <taxon>Bacillati</taxon>
        <taxon>Actinomycetota</taxon>
        <taxon>Actinomycetes</taxon>
        <taxon>Pseudonocardiales</taxon>
        <taxon>Pseudonocardiaceae</taxon>
        <taxon>Pseudonocardia</taxon>
    </lineage>
</organism>
<evidence type="ECO:0000256" key="4">
    <source>
        <dbReference type="ARBA" id="ARBA00022989"/>
    </source>
</evidence>
<comment type="subcellular location">
    <subcellularLocation>
        <location evidence="1">Cell membrane</location>
        <topology evidence="1">Multi-pass membrane protein</topology>
    </subcellularLocation>
</comment>
<feature type="transmembrane region" description="Helical" evidence="7">
    <location>
        <begin position="668"/>
        <end position="694"/>
    </location>
</feature>
<evidence type="ECO:0000259" key="8">
    <source>
        <dbReference type="Pfam" id="PF02687"/>
    </source>
</evidence>
<accession>F4D0N0</accession>
<feature type="transmembrane region" description="Helical" evidence="7">
    <location>
        <begin position="714"/>
        <end position="734"/>
    </location>
</feature>
<dbReference type="PANTHER" id="PTHR30572">
    <property type="entry name" value="MEMBRANE COMPONENT OF TRANSPORTER-RELATED"/>
    <property type="match status" value="1"/>
</dbReference>
<feature type="transmembrane region" description="Helical" evidence="7">
    <location>
        <begin position="446"/>
        <end position="466"/>
    </location>
</feature>
<sequence>MSGPGGGAPIPHERPFRATRLRERAVRAVGHRPGGGRGGGRAAAGALLADARRHPGRVVLTGLAVLVATFFAAGTLLLGGTLSTTLQARSVVTPAAAAAVVRGGDLDAAVVDRVARTPGVTAAVGVWTGTAPVGGAAGVGSWTVTSDPMTGPLTRLAAPPVAGRLPTADDEALVPAATAARADVHPGSVLTVGGAGDATRTLTVTGVVDLPVVGTDTIVTTPATVAALGGTLRQIDVAGGAPAAVASAVRARLPGDVVVRTGDEQRAAERRDGSATATAVVTGVSVFTGLALVAAVVVVASTFRILLTQRRTQLALLRCVGARSGDLVRAVLAEAAVSGLVAGVLGAGLAIGAGEIVVAVVGGGPLVVSWGGTAGCVLLAVVATVVAAVGPALAAGRTSPVAALGEAATSEAGTSRRGRRAVLATVLLVVALALAAPPLAGVADGAVGLVAAAASGLVTFAALVALGPVMMSGLAATVGRLVTAVGRAPGRMAVANAAQVPRRTAATVTVLTLGVGLTSALLVGVASADSSAQRSISQRLPSAVQVSAPDPDATLARLAAEPSLRVRQDGDAVLVDPAPGVDDAALRAAVGDALGPRSAAVVVYTADVRADATAELGVLRGVGLGLVGMTVVVAIVGVAVTLTLSVTERTRETGLLRAVGLTRGGVRAMVAWEAACSALAAAVLGAGLGVLYGVLGIRALGLAAGGVSVPVGQLVGLAVGVVAIAVLAALGPAVRAGRVPPIRALAA</sequence>
<feature type="transmembrane region" description="Helical" evidence="7">
    <location>
        <begin position="58"/>
        <end position="80"/>
    </location>
</feature>
<feature type="transmembrane region" description="Helical" evidence="7">
    <location>
        <begin position="367"/>
        <end position="389"/>
    </location>
</feature>
<dbReference type="Proteomes" id="UP000007809">
    <property type="component" value="Chromosome"/>
</dbReference>
<name>F4D0N0_PSEUX</name>
<gene>
    <name evidence="9" type="ordered locus">Psed_5702</name>
</gene>
<dbReference type="eggNOG" id="COG0577">
    <property type="taxonomic scope" value="Bacteria"/>
</dbReference>
<dbReference type="InterPro" id="IPR050250">
    <property type="entry name" value="Macrolide_Exporter_MacB"/>
</dbReference>
<evidence type="ECO:0000313" key="9">
    <source>
        <dbReference type="EMBL" id="AEA27829.1"/>
    </source>
</evidence>
<keyword evidence="3 7" id="KW-0812">Transmembrane</keyword>
<dbReference type="InterPro" id="IPR003838">
    <property type="entry name" value="ABC3_permease_C"/>
</dbReference>
<evidence type="ECO:0000256" key="6">
    <source>
        <dbReference type="ARBA" id="ARBA00038076"/>
    </source>
</evidence>
<evidence type="ECO:0000256" key="7">
    <source>
        <dbReference type="SAM" id="Phobius"/>
    </source>
</evidence>
<evidence type="ECO:0000256" key="5">
    <source>
        <dbReference type="ARBA" id="ARBA00023136"/>
    </source>
</evidence>
<feature type="transmembrane region" description="Helical" evidence="7">
    <location>
        <begin position="626"/>
        <end position="647"/>
    </location>
</feature>
<dbReference type="HOGENOM" id="CLU_012341_1_0_11"/>
<comment type="similarity">
    <text evidence="6">Belongs to the ABC-4 integral membrane protein family.</text>
</comment>
<dbReference type="Pfam" id="PF02687">
    <property type="entry name" value="FtsX"/>
    <property type="match status" value="2"/>
</dbReference>
<dbReference type="STRING" id="675635.Psed_5702"/>
<feature type="transmembrane region" description="Helical" evidence="7">
    <location>
        <begin position="328"/>
        <end position="361"/>
    </location>
</feature>
<evidence type="ECO:0000256" key="1">
    <source>
        <dbReference type="ARBA" id="ARBA00004651"/>
    </source>
</evidence>
<evidence type="ECO:0000256" key="3">
    <source>
        <dbReference type="ARBA" id="ARBA00022692"/>
    </source>
</evidence>
<feature type="transmembrane region" description="Helical" evidence="7">
    <location>
        <begin position="421"/>
        <end position="440"/>
    </location>
</feature>
<proteinExistence type="inferred from homology"/>
<dbReference type="GO" id="GO:0022857">
    <property type="term" value="F:transmembrane transporter activity"/>
    <property type="evidence" value="ECO:0007669"/>
    <property type="project" value="TreeGrafter"/>
</dbReference>
<reference evidence="9 10" key="1">
    <citation type="journal article" date="2011" name="J. Bacteriol.">
        <title>Genome sequence of the 1,4-dioxane-degrading Pseudonocardia dioxanivorans strain CB1190.</title>
        <authorList>
            <person name="Sales C.M."/>
            <person name="Mahendra S."/>
            <person name="Grostern A."/>
            <person name="Parales R.E."/>
            <person name="Goodwin L.A."/>
            <person name="Woyke T."/>
            <person name="Nolan M."/>
            <person name="Lapidus A."/>
            <person name="Chertkov O."/>
            <person name="Ovchinnikova G."/>
            <person name="Sczyrba A."/>
            <person name="Alvarez-Cohen L."/>
        </authorList>
    </citation>
    <scope>NUCLEOTIDE SEQUENCE [LARGE SCALE GENOMIC DNA]</scope>
    <source>
        <strain evidence="10">ATCC 55486 / DSM 44775 / JCM 13855 / CB1190</strain>
    </source>
</reference>
<evidence type="ECO:0000256" key="2">
    <source>
        <dbReference type="ARBA" id="ARBA00022475"/>
    </source>
</evidence>